<sequence length="626" mass="69549">LRGMGRAYVVAWPTRLKDGRGYEWEVPLVRPEALPPVPQGLLERIRKELSRKSTGGWESEEEVLRDPQGARSLLEGMAERLRETPEGSRHDTLYRYAHTAGGLGVHGVEPKEAVEILAEAAMEAGLEPKEAYRTARDGVEAGRKKPLKRVRVKKDPLKRVVDLAKERAELWRDPNGETWATWRRGKEVVHARLESSSFQQFLYNALFEKEGDAPSQNTFRNALPILKEMASEGRCYPVAPRLGWADGRVYLNLGDGKNVVEVDHQGWRLIPPDRAPIRFVGSVVPLPVPEEGGPEDVRDFLDFLPLRDGGDRALILGFLLGAFNPPGWDGTEYPLLLLSGEPGAGKSTAASILKAVVDPEAAALKSLPTTERDLAVILNRSHLTVFDNVGKVSSGLYDAFCRASTGGVLEVRKLYTDGEVVTLEVQRPVILTALSLGGIPNDLADRLIPLELRRLEAKERVLDDELWDAFRALHPRLLGALLNGVSLALRERKKVAREFYGNLPRLQRWATWAEAGAPVLGLKRGEILEAFKRVQNRLSREAVESDPVAQAFLRLTERWAPGEEHTFSGKELMEQLNRYGARLFSPRGVASAVNRMGKDLRVAGVTVEAKRSAVTNTNVYVVRKEA</sequence>
<proteinExistence type="predicted"/>
<feature type="non-terminal residue" evidence="1">
    <location>
        <position position="1"/>
    </location>
</feature>
<accession>A0A430R815</accession>
<dbReference type="RefSeq" id="WP_172957843.1">
    <property type="nucleotide sequence ID" value="NZ_PELM01000122.1"/>
</dbReference>
<gene>
    <name evidence="1" type="ORF">CSW50_05025</name>
</gene>
<dbReference type="SUPFAM" id="SSF52540">
    <property type="entry name" value="P-loop containing nucleoside triphosphate hydrolases"/>
    <property type="match status" value="1"/>
</dbReference>
<dbReference type="AlphaFoldDB" id="A0A430R815"/>
<dbReference type="Proteomes" id="UP000288082">
    <property type="component" value="Unassembled WGS sequence"/>
</dbReference>
<evidence type="ECO:0000313" key="1">
    <source>
        <dbReference type="EMBL" id="RTH03443.1"/>
    </source>
</evidence>
<name>A0A430R815_THESC</name>
<comment type="caution">
    <text evidence="1">The sequence shown here is derived from an EMBL/GenBank/DDBJ whole genome shotgun (WGS) entry which is preliminary data.</text>
</comment>
<dbReference type="EMBL" id="PELM01000122">
    <property type="protein sequence ID" value="RTH03443.1"/>
    <property type="molecule type" value="Genomic_DNA"/>
</dbReference>
<reference evidence="1 2" key="1">
    <citation type="journal article" date="2019" name="Extremophiles">
        <title>Biogeography of thermophiles and predominance of Thermus scotoductus in domestic water heaters.</title>
        <authorList>
            <person name="Wilpiszeski R.L."/>
            <person name="Zhang Z."/>
            <person name="House C.H."/>
        </authorList>
    </citation>
    <scope>NUCLEOTIDE SEQUENCE [LARGE SCALE GENOMIC DNA]</scope>
    <source>
        <strain evidence="1 2">38_S38</strain>
    </source>
</reference>
<evidence type="ECO:0000313" key="2">
    <source>
        <dbReference type="Proteomes" id="UP000288082"/>
    </source>
</evidence>
<dbReference type="InterPro" id="IPR027417">
    <property type="entry name" value="P-loop_NTPase"/>
</dbReference>
<organism evidence="1 2">
    <name type="scientific">Thermus scotoductus</name>
    <dbReference type="NCBI Taxonomy" id="37636"/>
    <lineage>
        <taxon>Bacteria</taxon>
        <taxon>Thermotogati</taxon>
        <taxon>Deinococcota</taxon>
        <taxon>Deinococci</taxon>
        <taxon>Thermales</taxon>
        <taxon>Thermaceae</taxon>
        <taxon>Thermus</taxon>
    </lineage>
</organism>
<protein>
    <submittedName>
        <fullName evidence="1">Uncharacterized protein</fullName>
    </submittedName>
</protein>